<evidence type="ECO:0000256" key="1">
    <source>
        <dbReference type="ARBA" id="ARBA00009690"/>
    </source>
</evidence>
<dbReference type="AlphaFoldDB" id="A0A431VFM5"/>
<evidence type="ECO:0000256" key="4">
    <source>
        <dbReference type="ARBA" id="ARBA00023134"/>
    </source>
</evidence>
<evidence type="ECO:0000256" key="6">
    <source>
        <dbReference type="NCBIfam" id="TIGR00065"/>
    </source>
</evidence>
<evidence type="ECO:0000256" key="2">
    <source>
        <dbReference type="ARBA" id="ARBA00022490"/>
    </source>
</evidence>
<dbReference type="PRINTS" id="PR00423">
    <property type="entry name" value="CELLDVISFTSZ"/>
</dbReference>
<gene>
    <name evidence="5 11" type="primary">ftsZ</name>
    <name evidence="11" type="ORF">EJ903_14210</name>
</gene>
<evidence type="ECO:0000256" key="3">
    <source>
        <dbReference type="ARBA" id="ARBA00022741"/>
    </source>
</evidence>
<comment type="caution">
    <text evidence="11">The sequence shown here is derived from an EMBL/GenBank/DDBJ whole genome shotgun (WGS) entry which is preliminary data.</text>
</comment>
<feature type="binding site" evidence="5">
    <location>
        <begin position="24"/>
        <end position="28"/>
    </location>
    <ligand>
        <name>GTP</name>
        <dbReference type="ChEBI" id="CHEBI:37565"/>
    </ligand>
</feature>
<dbReference type="SMART" id="SM00864">
    <property type="entry name" value="Tubulin"/>
    <property type="match status" value="1"/>
</dbReference>
<feature type="region of interest" description="Disordered" evidence="8">
    <location>
        <begin position="328"/>
        <end position="704"/>
    </location>
</feature>
<feature type="compositionally biased region" description="Pro residues" evidence="8">
    <location>
        <begin position="622"/>
        <end position="632"/>
    </location>
</feature>
<feature type="compositionally biased region" description="Low complexity" evidence="8">
    <location>
        <begin position="451"/>
        <end position="470"/>
    </location>
</feature>
<dbReference type="GO" id="GO:0005525">
    <property type="term" value="F:GTP binding"/>
    <property type="evidence" value="ECO:0007669"/>
    <property type="project" value="UniProtKB-UniRule"/>
</dbReference>
<dbReference type="OrthoDB" id="9813375at2"/>
<dbReference type="GO" id="GO:0000917">
    <property type="term" value="P:division septum assembly"/>
    <property type="evidence" value="ECO:0007669"/>
    <property type="project" value="UniProtKB-KW"/>
</dbReference>
<feature type="compositionally biased region" description="Low complexity" evidence="8">
    <location>
        <begin position="344"/>
        <end position="370"/>
    </location>
</feature>
<feature type="compositionally biased region" description="Low complexity" evidence="8">
    <location>
        <begin position="546"/>
        <end position="576"/>
    </location>
</feature>
<keyword evidence="12" id="KW-1185">Reference proteome</keyword>
<keyword evidence="2 5" id="KW-0963">Cytoplasm</keyword>
<feature type="binding site" evidence="5">
    <location>
        <begin position="111"/>
        <end position="113"/>
    </location>
    <ligand>
        <name>GTP</name>
        <dbReference type="ChEBI" id="CHEBI:37565"/>
    </ligand>
</feature>
<dbReference type="InterPro" id="IPR036525">
    <property type="entry name" value="Tubulin/FtsZ_GTPase_sf"/>
</dbReference>
<feature type="compositionally biased region" description="Pro residues" evidence="8">
    <location>
        <begin position="529"/>
        <end position="545"/>
    </location>
</feature>
<dbReference type="Gene3D" id="3.40.50.1440">
    <property type="entry name" value="Tubulin/FtsZ, GTPase domain"/>
    <property type="match status" value="1"/>
</dbReference>
<feature type="domain" description="Tubulin/FtsZ GTPase" evidence="9">
    <location>
        <begin position="16"/>
        <end position="208"/>
    </location>
</feature>
<feature type="compositionally biased region" description="Low complexity" evidence="8">
    <location>
        <begin position="633"/>
        <end position="652"/>
    </location>
</feature>
<evidence type="ECO:0000313" key="12">
    <source>
        <dbReference type="Proteomes" id="UP000277007"/>
    </source>
</evidence>
<dbReference type="PANTHER" id="PTHR30314:SF3">
    <property type="entry name" value="MITOCHONDRIAL DIVISION PROTEIN FSZA"/>
    <property type="match status" value="1"/>
</dbReference>
<comment type="similarity">
    <text evidence="1 5 7">Belongs to the FtsZ family.</text>
</comment>
<name>A0A431VFM5_9PROT</name>
<dbReference type="Pfam" id="PF00091">
    <property type="entry name" value="Tubulin"/>
    <property type="match status" value="1"/>
</dbReference>
<feature type="binding site" evidence="5">
    <location>
        <position position="142"/>
    </location>
    <ligand>
        <name>GTP</name>
        <dbReference type="ChEBI" id="CHEBI:37565"/>
    </ligand>
</feature>
<keyword evidence="5 7" id="KW-0131">Cell cycle</keyword>
<evidence type="ECO:0000256" key="8">
    <source>
        <dbReference type="SAM" id="MobiDB-lite"/>
    </source>
</evidence>
<dbReference type="SUPFAM" id="SSF55307">
    <property type="entry name" value="Tubulin C-terminal domain-like"/>
    <property type="match status" value="1"/>
</dbReference>
<feature type="compositionally biased region" description="Polar residues" evidence="8">
    <location>
        <begin position="401"/>
        <end position="413"/>
    </location>
</feature>
<organism evidence="11 12">
    <name type="scientific">Azospirillum griseum</name>
    <dbReference type="NCBI Taxonomy" id="2496639"/>
    <lineage>
        <taxon>Bacteria</taxon>
        <taxon>Pseudomonadati</taxon>
        <taxon>Pseudomonadota</taxon>
        <taxon>Alphaproteobacteria</taxon>
        <taxon>Rhodospirillales</taxon>
        <taxon>Azospirillaceae</taxon>
        <taxon>Azospirillum</taxon>
    </lineage>
</organism>
<dbReference type="HAMAP" id="MF_00909">
    <property type="entry name" value="FtsZ"/>
    <property type="match status" value="1"/>
</dbReference>
<accession>A0A431VFM5</accession>
<dbReference type="PANTHER" id="PTHR30314">
    <property type="entry name" value="CELL DIVISION PROTEIN FTSZ-RELATED"/>
    <property type="match status" value="1"/>
</dbReference>
<dbReference type="GO" id="GO:0005737">
    <property type="term" value="C:cytoplasm"/>
    <property type="evidence" value="ECO:0007669"/>
    <property type="project" value="UniProtKB-SubCell"/>
</dbReference>
<dbReference type="FunFam" id="3.40.50.1440:FF:000001">
    <property type="entry name" value="Cell division protein FtsZ"/>
    <property type="match status" value="1"/>
</dbReference>
<feature type="domain" description="Tubulin/FtsZ 2-layer sandwich" evidence="10">
    <location>
        <begin position="210"/>
        <end position="328"/>
    </location>
</feature>
<dbReference type="Proteomes" id="UP000277007">
    <property type="component" value="Unassembled WGS sequence"/>
</dbReference>
<dbReference type="GO" id="GO:0032153">
    <property type="term" value="C:cell division site"/>
    <property type="evidence" value="ECO:0007669"/>
    <property type="project" value="UniProtKB-UniRule"/>
</dbReference>
<comment type="subunit">
    <text evidence="5">Homodimer. Polymerizes to form a dynamic ring structure in a strictly GTP-dependent manner. Interacts directly with several other division proteins.</text>
</comment>
<dbReference type="InterPro" id="IPR037103">
    <property type="entry name" value="Tubulin/FtsZ-like_C"/>
</dbReference>
<evidence type="ECO:0000259" key="10">
    <source>
        <dbReference type="SMART" id="SM00865"/>
    </source>
</evidence>
<keyword evidence="5 7" id="KW-0132">Cell division</keyword>
<dbReference type="CDD" id="cd02201">
    <property type="entry name" value="FtsZ_type1"/>
    <property type="match status" value="1"/>
</dbReference>
<dbReference type="SMART" id="SM00865">
    <property type="entry name" value="Tubulin_C"/>
    <property type="match status" value="1"/>
</dbReference>
<dbReference type="NCBIfam" id="TIGR00065">
    <property type="entry name" value="ftsZ"/>
    <property type="match status" value="1"/>
</dbReference>
<dbReference type="InterPro" id="IPR008280">
    <property type="entry name" value="Tub_FtsZ_C"/>
</dbReference>
<dbReference type="PROSITE" id="PS01135">
    <property type="entry name" value="FTSZ_2"/>
    <property type="match status" value="1"/>
</dbReference>
<reference evidence="11 12" key="1">
    <citation type="submission" date="2018-12" db="EMBL/GenBank/DDBJ databases">
        <authorList>
            <person name="Yang Y."/>
        </authorList>
    </citation>
    <scope>NUCLEOTIDE SEQUENCE [LARGE SCALE GENOMIC DNA]</scope>
    <source>
        <strain evidence="11 12">L-25-5w-1</strain>
    </source>
</reference>
<feature type="compositionally biased region" description="Low complexity" evidence="8">
    <location>
        <begin position="435"/>
        <end position="444"/>
    </location>
</feature>
<evidence type="ECO:0000259" key="9">
    <source>
        <dbReference type="SMART" id="SM00864"/>
    </source>
</evidence>
<dbReference type="Pfam" id="PF12327">
    <property type="entry name" value="FtsZ_C"/>
    <property type="match status" value="1"/>
</dbReference>
<dbReference type="RefSeq" id="WP_126616482.1">
    <property type="nucleotide sequence ID" value="NZ_JBHUCY010000030.1"/>
</dbReference>
<dbReference type="SUPFAM" id="SSF52490">
    <property type="entry name" value="Tubulin nucleotide-binding domain-like"/>
    <property type="match status" value="1"/>
</dbReference>
<dbReference type="FunFam" id="3.30.1330.20:FF:000011">
    <property type="entry name" value="Cell division protein FtsZ"/>
    <property type="match status" value="1"/>
</dbReference>
<dbReference type="InterPro" id="IPR020805">
    <property type="entry name" value="Cell_div_FtsZ_CS"/>
</dbReference>
<dbReference type="InterPro" id="IPR000158">
    <property type="entry name" value="Cell_div_FtsZ"/>
</dbReference>
<dbReference type="InterPro" id="IPR003008">
    <property type="entry name" value="Tubulin_FtsZ_GTPase"/>
</dbReference>
<feature type="compositionally biased region" description="Polar residues" evidence="8">
    <location>
        <begin position="371"/>
        <end position="383"/>
    </location>
</feature>
<feature type="binding site" evidence="5">
    <location>
        <position position="146"/>
    </location>
    <ligand>
        <name>GTP</name>
        <dbReference type="ChEBI" id="CHEBI:37565"/>
    </ligand>
</feature>
<comment type="function">
    <text evidence="5 7">Essential cell division protein that forms a contractile ring structure (Z ring) at the future cell division site. The regulation of the ring assembly controls the timing and the location of cell division. One of the functions of the FtsZ ring is to recruit other cell division proteins to the septum to produce a new cell wall between the dividing cells. Binds GTP and shows GTPase activity.</text>
</comment>
<feature type="compositionally biased region" description="Pro residues" evidence="8">
    <location>
        <begin position="591"/>
        <end position="602"/>
    </location>
</feature>
<feature type="compositionally biased region" description="Low complexity" evidence="8">
    <location>
        <begin position="478"/>
        <end position="496"/>
    </location>
</feature>
<comment type="subcellular location">
    <subcellularLocation>
        <location evidence="5">Cytoplasm</location>
    </subcellularLocation>
    <text evidence="5">Assembles at midcell at the inner surface of the cytoplasmic membrane.</text>
</comment>
<dbReference type="InterPro" id="IPR045061">
    <property type="entry name" value="FtsZ/CetZ"/>
</dbReference>
<dbReference type="PROSITE" id="PS01134">
    <property type="entry name" value="FTSZ_1"/>
    <property type="match status" value="1"/>
</dbReference>
<dbReference type="GO" id="GO:0043093">
    <property type="term" value="P:FtsZ-dependent cytokinesis"/>
    <property type="evidence" value="ECO:0007669"/>
    <property type="project" value="UniProtKB-UniRule"/>
</dbReference>
<dbReference type="InterPro" id="IPR024757">
    <property type="entry name" value="FtsZ_C"/>
</dbReference>
<feature type="compositionally biased region" description="Low complexity" evidence="8">
    <location>
        <begin position="603"/>
        <end position="621"/>
    </location>
</feature>
<keyword evidence="4 5" id="KW-0342">GTP-binding</keyword>
<keyword evidence="5 7" id="KW-0717">Septation</keyword>
<dbReference type="EMBL" id="RXMA01000012">
    <property type="protein sequence ID" value="RTR19176.1"/>
    <property type="molecule type" value="Genomic_DNA"/>
</dbReference>
<dbReference type="InterPro" id="IPR018316">
    <property type="entry name" value="Tubulin/FtsZ_2-layer-sand-dom"/>
</dbReference>
<dbReference type="Gene3D" id="3.30.1330.20">
    <property type="entry name" value="Tubulin/FtsZ, C-terminal domain"/>
    <property type="match status" value="1"/>
</dbReference>
<keyword evidence="3 5" id="KW-0547">Nucleotide-binding</keyword>
<evidence type="ECO:0000313" key="11">
    <source>
        <dbReference type="EMBL" id="RTR19176.1"/>
    </source>
</evidence>
<feature type="binding site" evidence="5">
    <location>
        <position position="190"/>
    </location>
    <ligand>
        <name>GTP</name>
        <dbReference type="ChEBI" id="CHEBI:37565"/>
    </ligand>
</feature>
<feature type="compositionally biased region" description="Pro residues" evidence="8">
    <location>
        <begin position="653"/>
        <end position="672"/>
    </location>
</feature>
<dbReference type="GO" id="GO:0003924">
    <property type="term" value="F:GTPase activity"/>
    <property type="evidence" value="ECO:0007669"/>
    <property type="project" value="UniProtKB-UniRule"/>
</dbReference>
<evidence type="ECO:0000256" key="5">
    <source>
        <dbReference type="HAMAP-Rule" id="MF_00909"/>
    </source>
</evidence>
<dbReference type="GO" id="GO:0051258">
    <property type="term" value="P:protein polymerization"/>
    <property type="evidence" value="ECO:0007669"/>
    <property type="project" value="UniProtKB-UniRule"/>
</dbReference>
<proteinExistence type="inferred from homology"/>
<evidence type="ECO:0000256" key="7">
    <source>
        <dbReference type="RuleBase" id="RU000631"/>
    </source>
</evidence>
<protein>
    <recommendedName>
        <fullName evidence="5 6">Cell division protein FtsZ</fullName>
    </recommendedName>
</protein>
<sequence length="704" mass="74660">MINVTIPQIEPELKPRITVFGVGGAGGNAVNNMIKSNLEGVDFVVGNTDAQALKGSLCEKRLQLGTATTRGLGAGSKPDIGRASAEEQMDEIVQHLEGANMVFITAGMGGGTGTGAAPVIARAARERGLLTVGVVTKPFHFEGAHRMRLAEGGIAELQQYVDTLIIIPNQNLFRIANEKTTFADAFKMADDVLHSGVRGVTDLMVMPGLINLDFADIRSVMTEMGKAMMGTGEAGGERRAIEAAEAAISNPLLDDVSMKGARGVLINITGGYDMTLFEVDEAANRVRDEVDPDANIIFGSTFDAALDGTMRVSVVATGIDAAAMSNPRTLHPVNLSPMDRNKKPSGPAGLTSASPSGPGSASPGIPSGNSVLRQSQPVTTGATPHQHDPAHQHAPHAYGHQQPTESPQPQRSANGPLHGENQGGHFYAPKPADAGQRQPTTVGQPQPPQHYPQQAPHQHAQPQQGYQPQQQPMPPQQPVQQHPQQAPQQAPHQPHASYGHAPAAPEPAAPRKQNFLFGLVTGLGRGKAEPPPPAVPQPVPQPVAQPQPGYAPQQPSYPPQQAYAPQPQQQPAYAPQPSYPQQPPQQAYAPQPQPPQHQPPQQPTYAPQPSYPQQPQQAYAPQPQPQPQPAPQAQPVYSQQAPQQPQAAQPQPAAYPPTQQPPAAYPQPPAAPRPSGLNVEGAQAKTGHEQEELDIPAFLRRQAN</sequence>